<proteinExistence type="predicted"/>
<reference evidence="1" key="1">
    <citation type="submission" date="2016-05" db="EMBL/GenBank/DDBJ databases">
        <authorList>
            <person name="Lavstsen T."/>
            <person name="Jespersen J.S."/>
        </authorList>
    </citation>
    <scope>NUCLEOTIDE SEQUENCE</scope>
    <source>
        <tissue evidence="1">Brain</tissue>
    </source>
</reference>
<sequence length="70" mass="7774">TLDNQQGCFSLLNMQEDGAHTGLCIDRENGTDLSNGAFYQEQFNEDFSQGTASHLPHNEPLISRHMCADC</sequence>
<evidence type="ECO:0000313" key="1">
    <source>
        <dbReference type="EMBL" id="SBR01505.1"/>
    </source>
</evidence>
<organism evidence="1">
    <name type="scientific">Nothobranchius kuhntae</name>
    <name type="common">Beira killifish</name>
    <dbReference type="NCBI Taxonomy" id="321403"/>
    <lineage>
        <taxon>Eukaryota</taxon>
        <taxon>Metazoa</taxon>
        <taxon>Chordata</taxon>
        <taxon>Craniata</taxon>
        <taxon>Vertebrata</taxon>
        <taxon>Euteleostomi</taxon>
        <taxon>Actinopterygii</taxon>
        <taxon>Neopterygii</taxon>
        <taxon>Teleostei</taxon>
        <taxon>Neoteleostei</taxon>
        <taxon>Acanthomorphata</taxon>
        <taxon>Ovalentaria</taxon>
        <taxon>Atherinomorphae</taxon>
        <taxon>Cyprinodontiformes</taxon>
        <taxon>Nothobranchiidae</taxon>
        <taxon>Nothobranchius</taxon>
    </lineage>
</organism>
<accession>A0A1A8IVW8</accession>
<gene>
    <name evidence="1" type="primary">ZNF646</name>
</gene>
<protein>
    <submittedName>
        <fullName evidence="1">Zinc finger protein 646</fullName>
    </submittedName>
</protein>
<name>A0A1A8IVW8_NOTKU</name>
<feature type="non-terminal residue" evidence="1">
    <location>
        <position position="1"/>
    </location>
</feature>
<dbReference type="AlphaFoldDB" id="A0A1A8IVW8"/>
<feature type="non-terminal residue" evidence="1">
    <location>
        <position position="70"/>
    </location>
</feature>
<dbReference type="EMBL" id="HAED01015060">
    <property type="protein sequence ID" value="SBR01505.1"/>
    <property type="molecule type" value="Transcribed_RNA"/>
</dbReference>
<reference evidence="1" key="2">
    <citation type="submission" date="2016-06" db="EMBL/GenBank/DDBJ databases">
        <title>The genome of a short-lived fish provides insights into sex chromosome evolution and the genetic control of aging.</title>
        <authorList>
            <person name="Reichwald K."/>
            <person name="Felder M."/>
            <person name="Petzold A."/>
            <person name="Koch P."/>
            <person name="Groth M."/>
            <person name="Platzer M."/>
        </authorList>
    </citation>
    <scope>NUCLEOTIDE SEQUENCE</scope>
    <source>
        <tissue evidence="1">Brain</tissue>
    </source>
</reference>